<dbReference type="Pfam" id="PF13481">
    <property type="entry name" value="AAA_25"/>
    <property type="match status" value="1"/>
</dbReference>
<organism evidence="3 4">
    <name type="scientific">Occultella gossypii</name>
    <dbReference type="NCBI Taxonomy" id="2800820"/>
    <lineage>
        <taxon>Bacteria</taxon>
        <taxon>Bacillati</taxon>
        <taxon>Actinomycetota</taxon>
        <taxon>Actinomycetes</taxon>
        <taxon>Micrococcales</taxon>
        <taxon>Ruaniaceae</taxon>
        <taxon>Occultella</taxon>
    </lineage>
</organism>
<dbReference type="Gene3D" id="3.40.50.300">
    <property type="entry name" value="P-loop containing nucleotide triphosphate hydrolases"/>
    <property type="match status" value="1"/>
</dbReference>
<evidence type="ECO:0000313" key="4">
    <source>
        <dbReference type="Proteomes" id="UP000826651"/>
    </source>
</evidence>
<name>A0ABS7S6J4_9MICO</name>
<feature type="region of interest" description="Disordered" evidence="1">
    <location>
        <begin position="1"/>
        <end position="31"/>
    </location>
</feature>
<sequence length="733" mass="78751">MKPKDGSGRPGSHRDGTPGRPAGTAETSFPQDGAEEAVYQLGYADVADLYTALDWAPVPLLDAGKGRTPIGATGYVPAIPGEQVEAWSRRYPRNGVCVRLQGVVGLDVDAYGDKAGAETLAALEAEYGELPATVRVTSRADAPDYDGTSGIRLYRLPAALAALERKRVWLSGPGEGIETVRWGHRQANVWPTRHPRTGRIYGYLDERTGAVVHGPLSDPKELPELPEAWGRALLKPGASAGEPDAVSAVRTQVPPEWLSDGEPCPPVERALDESLAMLDGDGRHDKVLPATQRLLRLGEQGHRGAAAALDELHARFVEAIQDRASETEAEAEWERQYEGAAGRIEADGRTPEADRGCCAERGAPGEDFDVVASVGATPEDTFARKVAAEADLIRIREAARELVHRERAGPLPPFDSGTLAELLARPPAPPYRVESLIPADGSVLLTAQRKTGKTTFALNLARSLITGDDFLDRFETRAIDGNVAVLNFEVSGHSFARWAAEVGIPDERMFIVNLRGRRNPFTAPEDRAELARVLRDHDVESLIVDPFGRAYSGVQQNDAGEVGGWLTALDEFTRAEVGATDLVLAAHAGWDGERTRGSSALEDWADAIITLTRSADPDDPLKYMRAVGRDVDVDEDALAFNPLTRELSLTGNGSRRSAKDQRVREQILAVLAEHPDGLSGAGLEGEGVPKTKDARAVRDSLVKAGAVRQEPRSGKGGGFTYRLSSAADEFGAS</sequence>
<protein>
    <submittedName>
        <fullName evidence="3">AAA family ATPase</fullName>
    </submittedName>
</protein>
<dbReference type="EMBL" id="JAGSHT010000007">
    <property type="protein sequence ID" value="MBZ2195976.1"/>
    <property type="molecule type" value="Genomic_DNA"/>
</dbReference>
<gene>
    <name evidence="3" type="ORF">KCQ71_07415</name>
</gene>
<reference evidence="3 4" key="1">
    <citation type="submission" date="2021-04" db="EMBL/GenBank/DDBJ databases">
        <title>Ruania sp. nov., isolated from sandy soil of mangrove forest.</title>
        <authorList>
            <person name="Ge X."/>
            <person name="Huang R."/>
            <person name="Liu W."/>
        </authorList>
    </citation>
    <scope>NUCLEOTIDE SEQUENCE [LARGE SCALE GENOMIC DNA]</scope>
    <source>
        <strain evidence="3 4">N2-46</strain>
    </source>
</reference>
<dbReference type="InterPro" id="IPR015330">
    <property type="entry name" value="DNA_primase/pol_bifunc_N"/>
</dbReference>
<comment type="caution">
    <text evidence="3">The sequence shown here is derived from an EMBL/GenBank/DDBJ whole genome shotgun (WGS) entry which is preliminary data.</text>
</comment>
<dbReference type="SMART" id="SM00943">
    <property type="entry name" value="Prim-Pol"/>
    <property type="match status" value="1"/>
</dbReference>
<proteinExistence type="predicted"/>
<feature type="compositionally biased region" description="Basic and acidic residues" evidence="1">
    <location>
        <begin position="1"/>
        <end position="17"/>
    </location>
</feature>
<evidence type="ECO:0000313" key="3">
    <source>
        <dbReference type="EMBL" id="MBZ2195976.1"/>
    </source>
</evidence>
<feature type="region of interest" description="Disordered" evidence="1">
    <location>
        <begin position="702"/>
        <end position="733"/>
    </location>
</feature>
<dbReference type="Pfam" id="PF09250">
    <property type="entry name" value="Prim-Pol"/>
    <property type="match status" value="1"/>
</dbReference>
<dbReference type="RefSeq" id="WP_283248623.1">
    <property type="nucleotide sequence ID" value="NZ_JAGSHT010000007.1"/>
</dbReference>
<feature type="domain" description="DNA primase/polymerase bifunctional N-terminal" evidence="2">
    <location>
        <begin position="47"/>
        <end position="222"/>
    </location>
</feature>
<dbReference type="InterPro" id="IPR027417">
    <property type="entry name" value="P-loop_NTPase"/>
</dbReference>
<dbReference type="SUPFAM" id="SSF52540">
    <property type="entry name" value="P-loop containing nucleoside triphosphate hydrolases"/>
    <property type="match status" value="1"/>
</dbReference>
<evidence type="ECO:0000256" key="1">
    <source>
        <dbReference type="SAM" id="MobiDB-lite"/>
    </source>
</evidence>
<evidence type="ECO:0000259" key="2">
    <source>
        <dbReference type="SMART" id="SM00943"/>
    </source>
</evidence>
<keyword evidence="4" id="KW-1185">Reference proteome</keyword>
<dbReference type="Proteomes" id="UP000826651">
    <property type="component" value="Unassembled WGS sequence"/>
</dbReference>
<accession>A0ABS7S6J4</accession>